<keyword evidence="3" id="KW-0479">Metal-binding</keyword>
<comment type="caution">
    <text evidence="8">The sequence shown here is derived from an EMBL/GenBank/DDBJ whole genome shotgun (WGS) entry which is preliminary data.</text>
</comment>
<evidence type="ECO:0000256" key="1">
    <source>
        <dbReference type="ARBA" id="ARBA00022485"/>
    </source>
</evidence>
<dbReference type="AlphaFoldDB" id="A0A2T5BB16"/>
<dbReference type="NCBIfam" id="TIGR02435">
    <property type="entry name" value="CobG"/>
    <property type="match status" value="1"/>
</dbReference>
<dbReference type="InterPro" id="IPR036136">
    <property type="entry name" value="Nit/Sulf_reduc_fer-like_dom_sf"/>
</dbReference>
<dbReference type="OrthoDB" id="7459360at2"/>
<evidence type="ECO:0000259" key="7">
    <source>
        <dbReference type="Pfam" id="PF03460"/>
    </source>
</evidence>
<feature type="domain" description="Nitrite/Sulfite reductase ferredoxin-like" evidence="7">
    <location>
        <begin position="35"/>
        <end position="101"/>
    </location>
</feature>
<dbReference type="InterPro" id="IPR012798">
    <property type="entry name" value="Cbl_synth_CobG-like"/>
</dbReference>
<dbReference type="InterPro" id="IPR005117">
    <property type="entry name" value="NiRdtase/SiRdtase_haem-b_fer"/>
</dbReference>
<keyword evidence="9" id="KW-1185">Reference proteome</keyword>
<evidence type="ECO:0000256" key="6">
    <source>
        <dbReference type="ARBA" id="ARBA00023014"/>
    </source>
</evidence>
<dbReference type="SUPFAM" id="SSF56014">
    <property type="entry name" value="Nitrite and sulphite reductase 4Fe-4S domain-like"/>
    <property type="match status" value="2"/>
</dbReference>
<dbReference type="GO" id="GO:0046872">
    <property type="term" value="F:metal ion binding"/>
    <property type="evidence" value="ECO:0007669"/>
    <property type="project" value="UniProtKB-KW"/>
</dbReference>
<dbReference type="Gene3D" id="3.30.413.10">
    <property type="entry name" value="Sulfite Reductase Hemoprotein, domain 1"/>
    <property type="match status" value="2"/>
</dbReference>
<protein>
    <submittedName>
        <fullName evidence="8">Precorrin-3B synthase</fullName>
    </submittedName>
</protein>
<reference evidence="8 9" key="1">
    <citation type="submission" date="2018-04" db="EMBL/GenBank/DDBJ databases">
        <title>Genomic Encyclopedia of Type Strains, Phase IV (KMG-IV): sequencing the most valuable type-strain genomes for metagenomic binning, comparative biology and taxonomic classification.</title>
        <authorList>
            <person name="Goeker M."/>
        </authorList>
    </citation>
    <scope>NUCLEOTIDE SEQUENCE [LARGE SCALE GENOMIC DNA]</scope>
    <source>
        <strain evidence="8 9">DSM 7138</strain>
    </source>
</reference>
<dbReference type="RefSeq" id="WP_108002245.1">
    <property type="nucleotide sequence ID" value="NZ_JBHEEX010000009.1"/>
</dbReference>
<dbReference type="SUPFAM" id="SSF55124">
    <property type="entry name" value="Nitrite/Sulfite reductase N-terminal domain-like"/>
    <property type="match status" value="2"/>
</dbReference>
<gene>
    <name evidence="8" type="ORF">C7449_103181</name>
</gene>
<organism evidence="8 9">
    <name type="scientific">Mycoplana dimorpha</name>
    <dbReference type="NCBI Taxonomy" id="28320"/>
    <lineage>
        <taxon>Bacteria</taxon>
        <taxon>Pseudomonadati</taxon>
        <taxon>Pseudomonadota</taxon>
        <taxon>Alphaproteobacteria</taxon>
        <taxon>Hyphomicrobiales</taxon>
        <taxon>Rhizobiaceae</taxon>
        <taxon>Mycoplana</taxon>
    </lineage>
</organism>
<evidence type="ECO:0000256" key="5">
    <source>
        <dbReference type="ARBA" id="ARBA00023004"/>
    </source>
</evidence>
<dbReference type="EMBL" id="PZZZ01000003">
    <property type="protein sequence ID" value="PTM96167.1"/>
    <property type="molecule type" value="Genomic_DNA"/>
</dbReference>
<dbReference type="Proteomes" id="UP000241247">
    <property type="component" value="Unassembled WGS sequence"/>
</dbReference>
<keyword evidence="2" id="KW-0349">Heme</keyword>
<dbReference type="InterPro" id="IPR045854">
    <property type="entry name" value="NO2/SO3_Rdtase_4Fe4S_sf"/>
</dbReference>
<keyword evidence="6" id="KW-0411">Iron-sulfur</keyword>
<evidence type="ECO:0000256" key="3">
    <source>
        <dbReference type="ARBA" id="ARBA00022723"/>
    </source>
</evidence>
<dbReference type="Pfam" id="PF03460">
    <property type="entry name" value="NIR_SIR_ferr"/>
    <property type="match status" value="1"/>
</dbReference>
<evidence type="ECO:0000313" key="8">
    <source>
        <dbReference type="EMBL" id="PTM96167.1"/>
    </source>
</evidence>
<sequence length="464" mass="46529">MIAAVDAGCDTDRSTAASGSISALRRGACPSLTAPMRTGDGLLVRLRPARPGIAPSDWIEIARLAAAHGNGLLEVTARGNLQVRGLTEQSVPKLAAGLAEAGIDLHSGVAVETPALSGIDPGEIADANPPAAAIRAAITACRPPLLLAPKLSIVVNGGGRLDLSAMVADVRLDAVRRDGALFWRLAAGGTLRSARPIAVVADRDAVAAVLAVLEALHGLGPAVRGRDVDVDAVRRQLGSMALPAEAAGATAPPASPIGRRGFGDTEILGLGLAYGQTSAARLEALMRGLQALGATEVRLAPQRALLVLGLAAERIEPAGALAAAEGFWTHADEPGNAIAVCAGAAGCASGHFDTKAAADLLVARGADLLDGSAAVHISGCGKGCAHPSAAALTLVGRADGVALVIGGRAGDATGGVVPADALGTAIDRLTALYRQEKRQGDPARDVLDRIGAAALAKAFQQDLQ</sequence>
<dbReference type="PANTHER" id="PTHR32439">
    <property type="entry name" value="FERREDOXIN--NITRITE REDUCTASE, CHLOROPLASTIC"/>
    <property type="match status" value="1"/>
</dbReference>
<proteinExistence type="predicted"/>
<keyword evidence="5" id="KW-0408">Iron</keyword>
<keyword evidence="1" id="KW-0004">4Fe-4S</keyword>
<dbReference type="PANTHER" id="PTHR32439:SF9">
    <property type="entry name" value="BLR3264 PROTEIN"/>
    <property type="match status" value="1"/>
</dbReference>
<evidence type="ECO:0000256" key="4">
    <source>
        <dbReference type="ARBA" id="ARBA00023002"/>
    </source>
</evidence>
<keyword evidence="4" id="KW-0560">Oxidoreductase</keyword>
<evidence type="ECO:0000256" key="2">
    <source>
        <dbReference type="ARBA" id="ARBA00022617"/>
    </source>
</evidence>
<evidence type="ECO:0000313" key="9">
    <source>
        <dbReference type="Proteomes" id="UP000241247"/>
    </source>
</evidence>
<dbReference type="Gene3D" id="3.90.480.10">
    <property type="entry name" value="Sulfite Reductase Hemoprotein,Domain 2"/>
    <property type="match status" value="1"/>
</dbReference>
<name>A0A2T5BB16_MYCDI</name>
<dbReference type="GO" id="GO:0051539">
    <property type="term" value="F:4 iron, 4 sulfur cluster binding"/>
    <property type="evidence" value="ECO:0007669"/>
    <property type="project" value="UniProtKB-KW"/>
</dbReference>
<accession>A0A2T5BB16</accession>
<dbReference type="InterPro" id="IPR051329">
    <property type="entry name" value="NIR_SIR_4Fe-4S"/>
</dbReference>
<dbReference type="GO" id="GO:0016491">
    <property type="term" value="F:oxidoreductase activity"/>
    <property type="evidence" value="ECO:0007669"/>
    <property type="project" value="UniProtKB-KW"/>
</dbReference>